<evidence type="ECO:0000256" key="2">
    <source>
        <dbReference type="SAM" id="SignalP"/>
    </source>
</evidence>
<evidence type="ECO:0000313" key="4">
    <source>
        <dbReference type="EMBL" id="MFD1264687.1"/>
    </source>
</evidence>
<proteinExistence type="predicted"/>
<sequence length="166" mass="18524">MSRPAVVLLALFIALPASAQIYRWTDSAGQVHFTDTPPPSEDYAVIQRPRTTAAPAPAAVAPEPAPESEDETPEAQAGPQTTAEREQALRKRRLEKEEAEAKQQDEAAREAERKRFCEDTANQITALRSGQRVSRFNARGEREFLDDSARAAETERLERQIAEHCR</sequence>
<feature type="chain" id="PRO_5047462481" evidence="2">
    <location>
        <begin position="20"/>
        <end position="166"/>
    </location>
</feature>
<accession>A0ABW3WG89</accession>
<evidence type="ECO:0000313" key="5">
    <source>
        <dbReference type="Proteomes" id="UP001597158"/>
    </source>
</evidence>
<protein>
    <submittedName>
        <fullName evidence="4">DUF4124 domain-containing protein</fullName>
    </submittedName>
</protein>
<keyword evidence="2" id="KW-0732">Signal</keyword>
<feature type="compositionally biased region" description="Low complexity" evidence="1">
    <location>
        <begin position="49"/>
        <end position="62"/>
    </location>
</feature>
<comment type="caution">
    <text evidence="4">The sequence shown here is derived from an EMBL/GenBank/DDBJ whole genome shotgun (WGS) entry which is preliminary data.</text>
</comment>
<feature type="compositionally biased region" description="Basic and acidic residues" evidence="1">
    <location>
        <begin position="83"/>
        <end position="114"/>
    </location>
</feature>
<feature type="domain" description="DUF4124" evidence="3">
    <location>
        <begin position="8"/>
        <end position="60"/>
    </location>
</feature>
<gene>
    <name evidence="4" type="ORF">ACFQ4M_13980</name>
</gene>
<feature type="region of interest" description="Disordered" evidence="1">
    <location>
        <begin position="33"/>
        <end position="114"/>
    </location>
</feature>
<evidence type="ECO:0000259" key="3">
    <source>
        <dbReference type="Pfam" id="PF13511"/>
    </source>
</evidence>
<dbReference type="RefSeq" id="WP_277832164.1">
    <property type="nucleotide sequence ID" value="NZ_JARQZE010000004.1"/>
</dbReference>
<dbReference type="Pfam" id="PF13511">
    <property type="entry name" value="DUF4124"/>
    <property type="match status" value="1"/>
</dbReference>
<dbReference type="InterPro" id="IPR025392">
    <property type="entry name" value="DUF4124"/>
</dbReference>
<evidence type="ECO:0000256" key="1">
    <source>
        <dbReference type="SAM" id="MobiDB-lite"/>
    </source>
</evidence>
<organism evidence="4 5">
    <name type="scientific">Thauera mechernichensis</name>
    <dbReference type="NCBI Taxonomy" id="82788"/>
    <lineage>
        <taxon>Bacteria</taxon>
        <taxon>Pseudomonadati</taxon>
        <taxon>Pseudomonadota</taxon>
        <taxon>Betaproteobacteria</taxon>
        <taxon>Rhodocyclales</taxon>
        <taxon>Zoogloeaceae</taxon>
        <taxon>Thauera</taxon>
    </lineage>
</organism>
<reference evidence="5" key="1">
    <citation type="journal article" date="2019" name="Int. J. Syst. Evol. Microbiol.">
        <title>The Global Catalogue of Microorganisms (GCM) 10K type strain sequencing project: providing services to taxonomists for standard genome sequencing and annotation.</title>
        <authorList>
            <consortium name="The Broad Institute Genomics Platform"/>
            <consortium name="The Broad Institute Genome Sequencing Center for Infectious Disease"/>
            <person name="Wu L."/>
            <person name="Ma J."/>
        </authorList>
    </citation>
    <scope>NUCLEOTIDE SEQUENCE [LARGE SCALE GENOMIC DNA]</scope>
    <source>
        <strain evidence="5">CCUG 48884</strain>
    </source>
</reference>
<name>A0ABW3WG89_9RHOO</name>
<dbReference type="EMBL" id="JBHTMC010000026">
    <property type="protein sequence ID" value="MFD1264687.1"/>
    <property type="molecule type" value="Genomic_DNA"/>
</dbReference>
<keyword evidence="5" id="KW-1185">Reference proteome</keyword>
<feature type="signal peptide" evidence="2">
    <location>
        <begin position="1"/>
        <end position="19"/>
    </location>
</feature>
<dbReference type="Proteomes" id="UP001597158">
    <property type="component" value="Unassembled WGS sequence"/>
</dbReference>